<dbReference type="PATRIC" id="fig|1618333.3.peg.334"/>
<dbReference type="PANTHER" id="PTHR11205">
    <property type="entry name" value="RIBOSOMAL PROTEIN S7"/>
    <property type="match status" value="1"/>
</dbReference>
<proteinExistence type="inferred from homology"/>
<dbReference type="InterPro" id="IPR020606">
    <property type="entry name" value="Ribosomal_uS7_CS"/>
</dbReference>
<evidence type="ECO:0000259" key="8">
    <source>
        <dbReference type="Pfam" id="PF00177"/>
    </source>
</evidence>
<dbReference type="Proteomes" id="UP000034316">
    <property type="component" value="Unassembled WGS sequence"/>
</dbReference>
<dbReference type="PIRSF" id="PIRSF002122">
    <property type="entry name" value="RPS7p_RPS7a_RPS5e_RPS7o"/>
    <property type="match status" value="1"/>
</dbReference>
<evidence type="ECO:0000256" key="4">
    <source>
        <dbReference type="ARBA" id="ARBA00022980"/>
    </source>
</evidence>
<dbReference type="EMBL" id="LBRB01000009">
    <property type="protein sequence ID" value="KKP88727.1"/>
    <property type="molecule type" value="Genomic_DNA"/>
</dbReference>
<keyword evidence="5 6" id="KW-0687">Ribonucleoprotein</keyword>
<evidence type="ECO:0000256" key="5">
    <source>
        <dbReference type="ARBA" id="ARBA00023274"/>
    </source>
</evidence>
<dbReference type="Gene3D" id="1.10.455.10">
    <property type="entry name" value="Ribosomal protein S7 domain"/>
    <property type="match status" value="1"/>
</dbReference>
<evidence type="ECO:0000256" key="7">
    <source>
        <dbReference type="RuleBase" id="RU003619"/>
    </source>
</evidence>
<dbReference type="GO" id="GO:0015935">
    <property type="term" value="C:small ribosomal subunit"/>
    <property type="evidence" value="ECO:0007669"/>
    <property type="project" value="InterPro"/>
</dbReference>
<comment type="subunit">
    <text evidence="6">Part of the 30S ribosomal subunit. Contacts proteins S9 and S11.</text>
</comment>
<comment type="function">
    <text evidence="6">One of the primary rRNA binding proteins, it binds directly to 16S rRNA where it nucleates assembly of the head domain of the 30S subunit. Is located at the subunit interface close to the decoding center, probably blocks exit of the E-site tRNA.</text>
</comment>
<dbReference type="HAMAP" id="MF_00480_B">
    <property type="entry name" value="Ribosomal_uS7_B"/>
    <property type="match status" value="1"/>
</dbReference>
<sequence>MRGKSKFKSHILKPDARYGSLDVAKFINKVMKSGKKDLAIKMVYSAFDIIAKELNLTGLEVFSSVVNKITPQLEVKPRRIGGATYQVPVEIKPNRAKMLAYRWLINSANEAKGKPFDIKLAEEMISAYKETGNAYQMKINMHKAAEANKAFAHFARY</sequence>
<evidence type="ECO:0000256" key="3">
    <source>
        <dbReference type="ARBA" id="ARBA00022884"/>
    </source>
</evidence>
<dbReference type="InterPro" id="IPR023798">
    <property type="entry name" value="Ribosomal_uS7_dom"/>
</dbReference>
<dbReference type="NCBIfam" id="TIGR01029">
    <property type="entry name" value="rpsG_bact"/>
    <property type="match status" value="1"/>
</dbReference>
<dbReference type="CDD" id="cd14869">
    <property type="entry name" value="uS7_Bacteria"/>
    <property type="match status" value="1"/>
</dbReference>
<reference evidence="9 10" key="1">
    <citation type="journal article" date="2015" name="Nature">
        <title>rRNA introns, odd ribosomes, and small enigmatic genomes across a large radiation of phyla.</title>
        <authorList>
            <person name="Brown C.T."/>
            <person name="Hug L.A."/>
            <person name="Thomas B.C."/>
            <person name="Sharon I."/>
            <person name="Castelle C.J."/>
            <person name="Singh A."/>
            <person name="Wilkins M.J."/>
            <person name="Williams K.H."/>
            <person name="Banfield J.F."/>
        </authorList>
    </citation>
    <scope>NUCLEOTIDE SEQUENCE [LARGE SCALE GENOMIC DNA]</scope>
</reference>
<evidence type="ECO:0000313" key="10">
    <source>
        <dbReference type="Proteomes" id="UP000034316"/>
    </source>
</evidence>
<organism evidence="9 10">
    <name type="scientific">Berkelbacteria bacterium GW2011_GWA2_35_9</name>
    <dbReference type="NCBI Taxonomy" id="1618333"/>
    <lineage>
        <taxon>Bacteria</taxon>
        <taxon>Candidatus Berkelbacteria</taxon>
    </lineage>
</organism>
<keyword evidence="6" id="KW-0820">tRNA-binding</keyword>
<evidence type="ECO:0000256" key="2">
    <source>
        <dbReference type="ARBA" id="ARBA00022730"/>
    </source>
</evidence>
<dbReference type="Pfam" id="PF00177">
    <property type="entry name" value="Ribosomal_S7"/>
    <property type="match status" value="1"/>
</dbReference>
<dbReference type="InterPro" id="IPR005717">
    <property type="entry name" value="Ribosomal_uS7_bac/org-type"/>
</dbReference>
<dbReference type="GO" id="GO:0000049">
    <property type="term" value="F:tRNA binding"/>
    <property type="evidence" value="ECO:0007669"/>
    <property type="project" value="UniProtKB-UniRule"/>
</dbReference>
<name>A0A0G0GAJ6_9BACT</name>
<evidence type="ECO:0000256" key="1">
    <source>
        <dbReference type="ARBA" id="ARBA00007151"/>
    </source>
</evidence>
<dbReference type="GO" id="GO:0006412">
    <property type="term" value="P:translation"/>
    <property type="evidence" value="ECO:0007669"/>
    <property type="project" value="UniProtKB-UniRule"/>
</dbReference>
<keyword evidence="3 6" id="KW-0694">RNA-binding</keyword>
<keyword evidence="4 6" id="KW-0689">Ribosomal protein</keyword>
<dbReference type="GO" id="GO:0003735">
    <property type="term" value="F:structural constituent of ribosome"/>
    <property type="evidence" value="ECO:0007669"/>
    <property type="project" value="InterPro"/>
</dbReference>
<gene>
    <name evidence="6" type="primary">rpsG</name>
    <name evidence="9" type="ORF">UR93_C0009G0015</name>
</gene>
<feature type="domain" description="Small ribosomal subunit protein uS7" evidence="8">
    <location>
        <begin position="6"/>
        <end position="149"/>
    </location>
</feature>
<dbReference type="GO" id="GO:0019843">
    <property type="term" value="F:rRNA binding"/>
    <property type="evidence" value="ECO:0007669"/>
    <property type="project" value="UniProtKB-UniRule"/>
</dbReference>
<dbReference type="AlphaFoldDB" id="A0A0G0GAJ6"/>
<evidence type="ECO:0000256" key="6">
    <source>
        <dbReference type="HAMAP-Rule" id="MF_00480"/>
    </source>
</evidence>
<dbReference type="InterPro" id="IPR036823">
    <property type="entry name" value="Ribosomal_uS7_dom_sf"/>
</dbReference>
<dbReference type="STRING" id="1618333.UR93_C0009G0015"/>
<dbReference type="SUPFAM" id="SSF47973">
    <property type="entry name" value="Ribosomal protein S7"/>
    <property type="match status" value="1"/>
</dbReference>
<protein>
    <recommendedName>
        <fullName evidence="6">Small ribosomal subunit protein uS7</fullName>
    </recommendedName>
</protein>
<keyword evidence="2 6" id="KW-0699">rRNA-binding</keyword>
<comment type="caution">
    <text evidence="9">The sequence shown here is derived from an EMBL/GenBank/DDBJ whole genome shotgun (WGS) entry which is preliminary data.</text>
</comment>
<dbReference type="PROSITE" id="PS00052">
    <property type="entry name" value="RIBOSOMAL_S7"/>
    <property type="match status" value="1"/>
</dbReference>
<dbReference type="InterPro" id="IPR000235">
    <property type="entry name" value="Ribosomal_uS7"/>
</dbReference>
<accession>A0A0G0GAJ6</accession>
<comment type="similarity">
    <text evidence="1 6 7">Belongs to the universal ribosomal protein uS7 family.</text>
</comment>
<evidence type="ECO:0000313" key="9">
    <source>
        <dbReference type="EMBL" id="KKP88727.1"/>
    </source>
</evidence>